<accession>A0A173RQT7</accession>
<dbReference type="AlphaFoldDB" id="A0A173RQT7"/>
<dbReference type="Proteomes" id="UP000095492">
    <property type="component" value="Unassembled WGS sequence"/>
</dbReference>
<organism evidence="1 2">
    <name type="scientific">Eubacterium ramulus</name>
    <dbReference type="NCBI Taxonomy" id="39490"/>
    <lineage>
        <taxon>Bacteria</taxon>
        <taxon>Bacillati</taxon>
        <taxon>Bacillota</taxon>
        <taxon>Clostridia</taxon>
        <taxon>Eubacteriales</taxon>
        <taxon>Eubacteriaceae</taxon>
        <taxon>Eubacterium</taxon>
    </lineage>
</organism>
<gene>
    <name evidence="1" type="ORF">ERS852448_00544</name>
</gene>
<dbReference type="OrthoDB" id="2024949at2"/>
<protein>
    <submittedName>
        <fullName evidence="1">Uncharacterized protein</fullName>
    </submittedName>
</protein>
<evidence type="ECO:0000313" key="1">
    <source>
        <dbReference type="EMBL" id="CUM80301.1"/>
    </source>
</evidence>
<dbReference type="RefSeq" id="WP_055289277.1">
    <property type="nucleotide sequence ID" value="NZ_CP173382.1"/>
</dbReference>
<reference evidence="1 2" key="1">
    <citation type="submission" date="2015-09" db="EMBL/GenBank/DDBJ databases">
        <authorList>
            <consortium name="Pathogen Informatics"/>
        </authorList>
    </citation>
    <scope>NUCLEOTIDE SEQUENCE [LARGE SCALE GENOMIC DNA]</scope>
    <source>
        <strain evidence="1 2">2789STDY5608891</strain>
    </source>
</reference>
<evidence type="ECO:0000313" key="2">
    <source>
        <dbReference type="Proteomes" id="UP000095492"/>
    </source>
</evidence>
<name>A0A173RQT7_EUBRA</name>
<dbReference type="EMBL" id="CYYA01000003">
    <property type="protein sequence ID" value="CUM80301.1"/>
    <property type="molecule type" value="Genomic_DNA"/>
</dbReference>
<dbReference type="GeneID" id="97392041"/>
<sequence length="417" mass="49206">MKKLIFCNLDLLKSNLDPTDYQELDLSNFNLERMRKKRDKFKEKFKQLSENTDNTIYFYSRKTDVLTKYEKAFREHGYSNFHFRDRSTLKDFVSSNKNRNNYFVFIGGKNTDFQLAVNTRSLYIVPTWLPLEDKPQKYGVHVDTVKQLYKFILTLNNQNVWYSKLTIDDKTTCYSLMDARYGYYAKTPEEKEMMQHFQELLKEGKSRNYYKILLYHFLAGMTNSTEFDDIELFGMVPSSNCEVNEDLYSFMTSIRCLKGKRLPKNYAATVPRRETNLLIRHTTKKQAHINRTSQQRASLGGNDEFATLCINPDYKKKIDKLRDEGRFNVCIFDDYMTHGNTFNSVRCLLESLGANKIIFISMGVFKKPFQKKEYTITGSVYKKDYSYQLTESSTLVDFRVNDNAKQEVSDLYDIFNS</sequence>
<proteinExistence type="predicted"/>